<dbReference type="AlphaFoldDB" id="A0AAE0N1R3"/>
<sequence length="603" mass="67955">MDPTTFERNGGATKDLSVLIGRFIVENNLFVHAVAVLKGTLDPREQRPLDDYVIEALERLEKRPDQLAHELERRYNDSPPPCSESSISCVTTELESCFGRSPSPPPPSEHQQWLLRKEAHTKAREIARSSGRPFPQFRNQAKRERERLEHQQSAAWPEGRKLMLPHDPTCDLKANAENNVRTRWVEQGIWGEDWGPAWPKGSTPEDPQFEKPEVAPFYNRPFPIFAEGWSKEHWSHEKCGPPPESVRRRVLTIWSWTPIVRDPEASRPYRQFQYQLEKEREWIKGKVEHEAPGGIVDLDALAYKSVKQNWIDDQIWDPNWTERPGSVWRHEEPDEPDDFDEEEPAVEAPAMSWPAVDVNGPNQPHSKAIDGHAPSGSFPPSAPALSPSQDVQPEAWRVRGSLFGSAAEAAWTTERLFQSAAEDADSQPSAPKARTPSSNAVVASTLVKASTERRPKRRRVNDEPPLDPIVTSALRSRPKRGRVDEPAEGNQLPPKRQRRKAPEDGSDIAIAEVRIVAVASSPRRSARISKQEKQPKPIVVAEPKPPTRRGRSKPLAKPSAATDTKATPAKRGRIDQSDLTAVPKRGRPKRVDHPDVTSKLKRV</sequence>
<feature type="region of interest" description="Disordered" evidence="1">
    <location>
        <begin position="418"/>
        <end position="603"/>
    </location>
</feature>
<reference evidence="2" key="2">
    <citation type="submission" date="2023-06" db="EMBL/GenBank/DDBJ databases">
        <authorList>
            <consortium name="Lawrence Berkeley National Laboratory"/>
            <person name="Haridas S."/>
            <person name="Hensen N."/>
            <person name="Bonometti L."/>
            <person name="Westerberg I."/>
            <person name="Brannstrom I.O."/>
            <person name="Guillou S."/>
            <person name="Cros-Aarteil S."/>
            <person name="Calhoun S."/>
            <person name="Kuo A."/>
            <person name="Mondo S."/>
            <person name="Pangilinan J."/>
            <person name="Riley R."/>
            <person name="LaButti K."/>
            <person name="Andreopoulos B."/>
            <person name="Lipzen A."/>
            <person name="Chen C."/>
            <person name="Yanf M."/>
            <person name="Daum C."/>
            <person name="Ng V."/>
            <person name="Clum A."/>
            <person name="Steindorff A."/>
            <person name="Ohm R."/>
            <person name="Martin F."/>
            <person name="Silar P."/>
            <person name="Natvig D."/>
            <person name="Lalanne C."/>
            <person name="Gautier V."/>
            <person name="Ament-velasquez S.L."/>
            <person name="Kruys A."/>
            <person name="Hutchinson M.I."/>
            <person name="Powell A.J."/>
            <person name="Barry K."/>
            <person name="Miller A.N."/>
            <person name="Grigoriev I.V."/>
            <person name="Debuchy R."/>
            <person name="Gladieux P."/>
            <person name="Thoren M.H."/>
            <person name="Johannesson H."/>
        </authorList>
    </citation>
    <scope>NUCLEOTIDE SEQUENCE</scope>
    <source>
        <strain evidence="2">CBS 232.78</strain>
    </source>
</reference>
<evidence type="ECO:0000313" key="2">
    <source>
        <dbReference type="EMBL" id="KAK3367542.1"/>
    </source>
</evidence>
<organism evidence="2 3">
    <name type="scientific">Podospora didyma</name>
    <dbReference type="NCBI Taxonomy" id="330526"/>
    <lineage>
        <taxon>Eukaryota</taxon>
        <taxon>Fungi</taxon>
        <taxon>Dikarya</taxon>
        <taxon>Ascomycota</taxon>
        <taxon>Pezizomycotina</taxon>
        <taxon>Sordariomycetes</taxon>
        <taxon>Sordariomycetidae</taxon>
        <taxon>Sordariales</taxon>
        <taxon>Podosporaceae</taxon>
        <taxon>Podospora</taxon>
    </lineage>
</organism>
<dbReference type="EMBL" id="JAULSW010000011">
    <property type="protein sequence ID" value="KAK3367542.1"/>
    <property type="molecule type" value="Genomic_DNA"/>
</dbReference>
<proteinExistence type="predicted"/>
<gene>
    <name evidence="2" type="ORF">B0H63DRAFT_529261</name>
</gene>
<feature type="compositionally biased region" description="Low complexity" evidence="1">
    <location>
        <begin position="373"/>
        <end position="388"/>
    </location>
</feature>
<feature type="region of interest" description="Disordered" evidence="1">
    <location>
        <begin position="323"/>
        <end position="393"/>
    </location>
</feature>
<dbReference type="Proteomes" id="UP001285441">
    <property type="component" value="Unassembled WGS sequence"/>
</dbReference>
<feature type="compositionally biased region" description="Low complexity" evidence="1">
    <location>
        <begin position="508"/>
        <end position="519"/>
    </location>
</feature>
<evidence type="ECO:0000256" key="1">
    <source>
        <dbReference type="SAM" id="MobiDB-lite"/>
    </source>
</evidence>
<feature type="compositionally biased region" description="Acidic residues" evidence="1">
    <location>
        <begin position="333"/>
        <end position="345"/>
    </location>
</feature>
<protein>
    <submittedName>
        <fullName evidence="2">Uncharacterized protein</fullName>
    </submittedName>
</protein>
<evidence type="ECO:0000313" key="3">
    <source>
        <dbReference type="Proteomes" id="UP001285441"/>
    </source>
</evidence>
<name>A0AAE0N1R3_9PEZI</name>
<reference evidence="2" key="1">
    <citation type="journal article" date="2023" name="Mol. Phylogenet. Evol.">
        <title>Genome-scale phylogeny and comparative genomics of the fungal order Sordariales.</title>
        <authorList>
            <person name="Hensen N."/>
            <person name="Bonometti L."/>
            <person name="Westerberg I."/>
            <person name="Brannstrom I.O."/>
            <person name="Guillou S."/>
            <person name="Cros-Aarteil S."/>
            <person name="Calhoun S."/>
            <person name="Haridas S."/>
            <person name="Kuo A."/>
            <person name="Mondo S."/>
            <person name="Pangilinan J."/>
            <person name="Riley R."/>
            <person name="LaButti K."/>
            <person name="Andreopoulos B."/>
            <person name="Lipzen A."/>
            <person name="Chen C."/>
            <person name="Yan M."/>
            <person name="Daum C."/>
            <person name="Ng V."/>
            <person name="Clum A."/>
            <person name="Steindorff A."/>
            <person name="Ohm R.A."/>
            <person name="Martin F."/>
            <person name="Silar P."/>
            <person name="Natvig D.O."/>
            <person name="Lalanne C."/>
            <person name="Gautier V."/>
            <person name="Ament-Velasquez S.L."/>
            <person name="Kruys A."/>
            <person name="Hutchinson M.I."/>
            <person name="Powell A.J."/>
            <person name="Barry K."/>
            <person name="Miller A.N."/>
            <person name="Grigoriev I.V."/>
            <person name="Debuchy R."/>
            <person name="Gladieux P."/>
            <person name="Hiltunen Thoren M."/>
            <person name="Johannesson H."/>
        </authorList>
    </citation>
    <scope>NUCLEOTIDE SEQUENCE</scope>
    <source>
        <strain evidence="2">CBS 232.78</strain>
    </source>
</reference>
<keyword evidence="3" id="KW-1185">Reference proteome</keyword>
<accession>A0AAE0N1R3</accession>
<comment type="caution">
    <text evidence="2">The sequence shown here is derived from an EMBL/GenBank/DDBJ whole genome shotgun (WGS) entry which is preliminary data.</text>
</comment>
<feature type="compositionally biased region" description="Basic and acidic residues" evidence="1">
    <location>
        <begin position="589"/>
        <end position="603"/>
    </location>
</feature>